<dbReference type="AlphaFoldDB" id="A0A1R4GPR3"/>
<evidence type="ECO:0000313" key="2">
    <source>
        <dbReference type="EMBL" id="SJM70198.1"/>
    </source>
</evidence>
<gene>
    <name evidence="2" type="ORF">FM111_14720</name>
</gene>
<dbReference type="EMBL" id="FUIE01000084">
    <property type="protein sequence ID" value="SJM70198.1"/>
    <property type="molecule type" value="Genomic_DNA"/>
</dbReference>
<feature type="region of interest" description="Disordered" evidence="1">
    <location>
        <begin position="1"/>
        <end position="37"/>
    </location>
</feature>
<protein>
    <submittedName>
        <fullName evidence="2">Uncharacterized protein</fullName>
    </submittedName>
</protein>
<sequence length="37" mass="3933">MRAVHTASAGEARREAVTLSSGLLASRGRRRDAIGRP</sequence>
<dbReference type="Proteomes" id="UP000195766">
    <property type="component" value="Unassembled WGS sequence"/>
</dbReference>
<reference evidence="2 3" key="1">
    <citation type="submission" date="2017-02" db="EMBL/GenBank/DDBJ databases">
        <authorList>
            <person name="Peterson S.W."/>
        </authorList>
    </citation>
    <scope>NUCLEOTIDE SEQUENCE [LARGE SCALE GENOMIC DNA]</scope>
    <source>
        <strain evidence="2 3">3F5N</strain>
    </source>
</reference>
<evidence type="ECO:0000313" key="3">
    <source>
        <dbReference type="Proteomes" id="UP000195766"/>
    </source>
</evidence>
<accession>A0A1R4GPR3</accession>
<proteinExistence type="predicted"/>
<organism evidence="2 3">
    <name type="scientific">Brevundimonas diminuta 3F5N</name>
    <dbReference type="NCBI Taxonomy" id="1255603"/>
    <lineage>
        <taxon>Bacteria</taxon>
        <taxon>Pseudomonadati</taxon>
        <taxon>Pseudomonadota</taxon>
        <taxon>Alphaproteobacteria</taxon>
        <taxon>Caulobacterales</taxon>
        <taxon>Caulobacteraceae</taxon>
        <taxon>Brevundimonas</taxon>
    </lineage>
</organism>
<name>A0A1R4GPR3_BREDI</name>
<evidence type="ECO:0000256" key="1">
    <source>
        <dbReference type="SAM" id="MobiDB-lite"/>
    </source>
</evidence>